<evidence type="ECO:0000313" key="3">
    <source>
        <dbReference type="Proteomes" id="UP001333110"/>
    </source>
</evidence>
<keyword evidence="3" id="KW-1185">Reference proteome</keyword>
<protein>
    <recommendedName>
        <fullName evidence="1">Reverse transcriptase domain-containing protein</fullName>
    </recommendedName>
</protein>
<accession>A0AAN7NSG1</accession>
<dbReference type="EMBL" id="JAUNZN010000001">
    <property type="protein sequence ID" value="KAK4830669.1"/>
    <property type="molecule type" value="Genomic_DNA"/>
</dbReference>
<organism evidence="2 3">
    <name type="scientific">Mycteria americana</name>
    <name type="common">Wood stork</name>
    <dbReference type="NCBI Taxonomy" id="33587"/>
    <lineage>
        <taxon>Eukaryota</taxon>
        <taxon>Metazoa</taxon>
        <taxon>Chordata</taxon>
        <taxon>Craniata</taxon>
        <taxon>Vertebrata</taxon>
        <taxon>Euteleostomi</taxon>
        <taxon>Archelosauria</taxon>
        <taxon>Archosauria</taxon>
        <taxon>Dinosauria</taxon>
        <taxon>Saurischia</taxon>
        <taxon>Theropoda</taxon>
        <taxon>Coelurosauria</taxon>
        <taxon>Aves</taxon>
        <taxon>Neognathae</taxon>
        <taxon>Neoaves</taxon>
        <taxon>Aequornithes</taxon>
        <taxon>Ciconiiformes</taxon>
        <taxon>Ciconiidae</taxon>
        <taxon>Mycteria</taxon>
    </lineage>
</organism>
<name>A0AAN7NSG1_MYCAM</name>
<evidence type="ECO:0000259" key="1">
    <source>
        <dbReference type="Pfam" id="PF00078"/>
    </source>
</evidence>
<sequence length="173" mass="19082">MKIILGAIERHLKDNAIVRQSQHEFTKGNSCLTNLISFYNKVTCLVDEGEAVDVFDTVPHSICLDKLSNCELTRYMVCWVKNWLNGRAQRVVADGAASGCRLVTSSVPQGSILGPVLFNIFVNNLDAGLECTISMFADDNKLGPAVDSLEEQKALQRDLDISKHWAIINGIES</sequence>
<comment type="caution">
    <text evidence="2">The sequence shown here is derived from an EMBL/GenBank/DDBJ whole genome shotgun (WGS) entry which is preliminary data.</text>
</comment>
<feature type="domain" description="Reverse transcriptase" evidence="1">
    <location>
        <begin position="7"/>
        <end position="167"/>
    </location>
</feature>
<dbReference type="AlphaFoldDB" id="A0AAN7NSG1"/>
<reference evidence="2 3" key="1">
    <citation type="journal article" date="2023" name="J. Hered.">
        <title>Chromosome-level genome of the wood stork (Mycteria americana) provides insight into avian chromosome evolution.</title>
        <authorList>
            <person name="Flamio R. Jr."/>
            <person name="Ramstad K.M."/>
        </authorList>
    </citation>
    <scope>NUCLEOTIDE SEQUENCE [LARGE SCALE GENOMIC DNA]</scope>
    <source>
        <strain evidence="2">JAX WOST 10</strain>
    </source>
</reference>
<dbReference type="Proteomes" id="UP001333110">
    <property type="component" value="Unassembled WGS sequence"/>
</dbReference>
<dbReference type="Pfam" id="PF00078">
    <property type="entry name" value="RVT_1"/>
    <property type="match status" value="1"/>
</dbReference>
<proteinExistence type="predicted"/>
<dbReference type="PANTHER" id="PTHR33332">
    <property type="entry name" value="REVERSE TRANSCRIPTASE DOMAIN-CONTAINING PROTEIN"/>
    <property type="match status" value="1"/>
</dbReference>
<evidence type="ECO:0000313" key="2">
    <source>
        <dbReference type="EMBL" id="KAK4830669.1"/>
    </source>
</evidence>
<gene>
    <name evidence="2" type="ORF">QYF61_012769</name>
</gene>
<dbReference type="InterPro" id="IPR000477">
    <property type="entry name" value="RT_dom"/>
</dbReference>